<dbReference type="GO" id="GO:0009390">
    <property type="term" value="C:dimethyl sulfoxide reductase complex"/>
    <property type="evidence" value="ECO:0007669"/>
    <property type="project" value="TreeGrafter"/>
</dbReference>
<evidence type="ECO:0000313" key="2">
    <source>
        <dbReference type="EMBL" id="MBA5761760.1"/>
    </source>
</evidence>
<feature type="transmembrane region" description="Helical" evidence="1">
    <location>
        <begin position="251"/>
        <end position="272"/>
    </location>
</feature>
<dbReference type="InterPro" id="IPR007059">
    <property type="entry name" value="DmsC"/>
</dbReference>
<feature type="transmembrane region" description="Helical" evidence="1">
    <location>
        <begin position="226"/>
        <end position="244"/>
    </location>
</feature>
<dbReference type="Pfam" id="PF04976">
    <property type="entry name" value="DmsC"/>
    <property type="match status" value="1"/>
</dbReference>
<feature type="transmembrane region" description="Helical" evidence="1">
    <location>
        <begin position="6"/>
        <end position="26"/>
    </location>
</feature>
<evidence type="ECO:0000256" key="1">
    <source>
        <dbReference type="SAM" id="Phobius"/>
    </source>
</evidence>
<comment type="caution">
    <text evidence="2">The sequence shown here is derived from an EMBL/GenBank/DDBJ whole genome shotgun (WGS) entry which is preliminary data.</text>
</comment>
<organism evidence="2 3">
    <name type="scientific">Vibrio marinisediminis</name>
    <dbReference type="NCBI Taxonomy" id="2758441"/>
    <lineage>
        <taxon>Bacteria</taxon>
        <taxon>Pseudomonadati</taxon>
        <taxon>Pseudomonadota</taxon>
        <taxon>Gammaproteobacteria</taxon>
        <taxon>Vibrionales</taxon>
        <taxon>Vibrionaceae</taxon>
        <taxon>Vibrio</taxon>
    </lineage>
</organism>
<dbReference type="PANTHER" id="PTHR38095:SF3">
    <property type="entry name" value="ANAEROBIC DIMETHYL SULFOXIDE REDUCTASE, SUBUNIT C"/>
    <property type="match status" value="1"/>
</dbReference>
<dbReference type="AlphaFoldDB" id="A0A7W2FP91"/>
<sequence>MAWHEWPLIVFTVLAQTSVGAFLVLATMLLTKQLSTGAEERLHKAMFGLWAVMGLGFLASIMHLGSPLRAMNALNMVGSSWLSNEIASGSVFFALGGLFWLLSVLDKGSEAIRKGLMIGAMVVGIVFMYAMAMVYMIDTVPTWYTSLTPAAFVATMVVSGAALAQLLLAVAKHDSAGTDKALPIIGLVGLFAVAIIVMQLSTHLGAIETSVTSALAVVPDYTSLQTTRLVLLSAGIALWLLPLVRRTQMTVAPMLVAFVLIVGSELIGRGVFYGMHITAGM</sequence>
<dbReference type="GO" id="GO:0005886">
    <property type="term" value="C:plasma membrane"/>
    <property type="evidence" value="ECO:0007669"/>
    <property type="project" value="TreeGrafter"/>
</dbReference>
<reference evidence="2 3" key="1">
    <citation type="submission" date="2020-07" db="EMBL/GenBank/DDBJ databases">
        <title>Vibrio marinisediminis sp. nov., isolated from marine sediment.</title>
        <authorList>
            <person name="Ji X."/>
        </authorList>
    </citation>
    <scope>NUCLEOTIDE SEQUENCE [LARGE SCALE GENOMIC DNA]</scope>
    <source>
        <strain evidence="2 3">404</strain>
    </source>
</reference>
<proteinExistence type="predicted"/>
<accession>A0A7W2FP91</accession>
<dbReference type="PANTHER" id="PTHR38095">
    <property type="entry name" value="ANAEROBIC DIMETHYL SULFOXIDE REDUCTASE CHAIN YNFH"/>
    <property type="match status" value="1"/>
</dbReference>
<feature type="transmembrane region" description="Helical" evidence="1">
    <location>
        <begin position="47"/>
        <end position="66"/>
    </location>
</feature>
<feature type="transmembrane region" description="Helical" evidence="1">
    <location>
        <begin position="117"/>
        <end position="137"/>
    </location>
</feature>
<dbReference type="RefSeq" id="WP_182107354.1">
    <property type="nucleotide sequence ID" value="NZ_JACFYF010000002.1"/>
</dbReference>
<feature type="transmembrane region" description="Helical" evidence="1">
    <location>
        <begin position="149"/>
        <end position="170"/>
    </location>
</feature>
<keyword evidence="1" id="KW-0812">Transmembrane</keyword>
<gene>
    <name evidence="2" type="ORF">H2O73_05305</name>
</gene>
<dbReference type="GO" id="GO:0009389">
    <property type="term" value="F:dimethyl sulfoxide reductase activity"/>
    <property type="evidence" value="ECO:0007669"/>
    <property type="project" value="TreeGrafter"/>
</dbReference>
<evidence type="ECO:0000313" key="3">
    <source>
        <dbReference type="Proteomes" id="UP000571701"/>
    </source>
</evidence>
<feature type="transmembrane region" description="Helical" evidence="1">
    <location>
        <begin position="182"/>
        <end position="206"/>
    </location>
</feature>
<dbReference type="GO" id="GO:0019645">
    <property type="term" value="P:anaerobic electron transport chain"/>
    <property type="evidence" value="ECO:0007669"/>
    <property type="project" value="InterPro"/>
</dbReference>
<keyword evidence="1" id="KW-1133">Transmembrane helix</keyword>
<dbReference type="Proteomes" id="UP000571701">
    <property type="component" value="Unassembled WGS sequence"/>
</dbReference>
<name>A0A7W2FP91_9VIBR</name>
<protein>
    <submittedName>
        <fullName evidence="2">Dimethyl sulfoxide reductase anchor subunit family protein</fullName>
    </submittedName>
</protein>
<keyword evidence="1" id="KW-0472">Membrane</keyword>
<keyword evidence="3" id="KW-1185">Reference proteome</keyword>
<feature type="transmembrane region" description="Helical" evidence="1">
    <location>
        <begin position="86"/>
        <end position="105"/>
    </location>
</feature>
<dbReference type="EMBL" id="JACFYF010000002">
    <property type="protein sequence ID" value="MBA5761760.1"/>
    <property type="molecule type" value="Genomic_DNA"/>
</dbReference>